<organism evidence="2 3">
    <name type="scientific">Gigaspora rosea</name>
    <dbReference type="NCBI Taxonomy" id="44941"/>
    <lineage>
        <taxon>Eukaryota</taxon>
        <taxon>Fungi</taxon>
        <taxon>Fungi incertae sedis</taxon>
        <taxon>Mucoromycota</taxon>
        <taxon>Glomeromycotina</taxon>
        <taxon>Glomeromycetes</taxon>
        <taxon>Diversisporales</taxon>
        <taxon>Gigasporaceae</taxon>
        <taxon>Gigaspora</taxon>
    </lineage>
</organism>
<reference evidence="2 3" key="1">
    <citation type="submission" date="2018-06" db="EMBL/GenBank/DDBJ databases">
        <title>Comparative genomics reveals the genomic features of Rhizophagus irregularis, R. cerebriforme, R. diaphanum and Gigaspora rosea, and their symbiotic lifestyle signature.</title>
        <authorList>
            <person name="Morin E."/>
            <person name="San Clemente H."/>
            <person name="Chen E.C.H."/>
            <person name="De La Providencia I."/>
            <person name="Hainaut M."/>
            <person name="Kuo A."/>
            <person name="Kohler A."/>
            <person name="Murat C."/>
            <person name="Tang N."/>
            <person name="Roy S."/>
            <person name="Loubradou J."/>
            <person name="Henrissat B."/>
            <person name="Grigoriev I.V."/>
            <person name="Corradi N."/>
            <person name="Roux C."/>
            <person name="Martin F.M."/>
        </authorList>
    </citation>
    <scope>NUCLEOTIDE SEQUENCE [LARGE SCALE GENOMIC DNA]</scope>
    <source>
        <strain evidence="2 3">DAOM 194757</strain>
    </source>
</reference>
<dbReference type="Proteomes" id="UP000266673">
    <property type="component" value="Unassembled WGS sequence"/>
</dbReference>
<dbReference type="OrthoDB" id="2492664at2759"/>
<accession>A0A397V296</accession>
<dbReference type="AlphaFoldDB" id="A0A397V296"/>
<proteinExistence type="predicted"/>
<feature type="region of interest" description="Disordered" evidence="1">
    <location>
        <begin position="104"/>
        <end position="152"/>
    </location>
</feature>
<evidence type="ECO:0000313" key="3">
    <source>
        <dbReference type="Proteomes" id="UP000266673"/>
    </source>
</evidence>
<feature type="compositionally biased region" description="Polar residues" evidence="1">
    <location>
        <begin position="125"/>
        <end position="140"/>
    </location>
</feature>
<protein>
    <submittedName>
        <fullName evidence="2">Uncharacterized protein</fullName>
    </submittedName>
</protein>
<evidence type="ECO:0000256" key="1">
    <source>
        <dbReference type="SAM" id="MobiDB-lite"/>
    </source>
</evidence>
<gene>
    <name evidence="2" type="ORF">C2G38_2317586</name>
</gene>
<dbReference type="EMBL" id="QKWP01000700">
    <property type="protein sequence ID" value="RIB16122.1"/>
    <property type="molecule type" value="Genomic_DNA"/>
</dbReference>
<comment type="caution">
    <text evidence="2">The sequence shown here is derived from an EMBL/GenBank/DDBJ whole genome shotgun (WGS) entry which is preliminary data.</text>
</comment>
<name>A0A397V296_9GLOM</name>
<feature type="compositionally biased region" description="Polar residues" evidence="1">
    <location>
        <begin position="56"/>
        <end position="75"/>
    </location>
</feature>
<evidence type="ECO:0000313" key="2">
    <source>
        <dbReference type="EMBL" id="RIB16122.1"/>
    </source>
</evidence>
<feature type="compositionally biased region" description="Polar residues" evidence="1">
    <location>
        <begin position="37"/>
        <end position="47"/>
    </location>
</feature>
<sequence>MEDIQQTSLTSFDEIHANVKKAIDAPTGLSAKCVKTQYQPSPNTNHPTPEFLLKSGDSSLPPTNSSMTSPHQNTTTSVGNLMIMQTDSIPTLPNVNTLDKLPGNIPTPDHAEPSTNHNPWADPPEQQNQQILPDSLTNPINPDAMETESNTTIKPDVPRKLYSRAHAPTKRIKRTTTDWITKNLKITTRHCDLTFDSNSWNYETIIEAFDSPEKLEQFLSHKLCSISTQFNIPTAINLKIQCMDTAFFRSFTKDKNAAPAHQKEFDSLFEMALEKFQCHNDVRSKLVFMIFF</sequence>
<feature type="region of interest" description="Disordered" evidence="1">
    <location>
        <begin position="37"/>
        <end position="75"/>
    </location>
</feature>
<keyword evidence="3" id="KW-1185">Reference proteome</keyword>